<dbReference type="EMBL" id="NPKJ01000038">
    <property type="protein sequence ID" value="PAQ09872.1"/>
    <property type="molecule type" value="Genomic_DNA"/>
</dbReference>
<evidence type="ECO:0000313" key="3">
    <source>
        <dbReference type="Proteomes" id="UP000216442"/>
    </source>
</evidence>
<dbReference type="OrthoDB" id="9800666at2"/>
<dbReference type="PANTHER" id="PTHR39335">
    <property type="entry name" value="BLL4220 PROTEIN"/>
    <property type="match status" value="1"/>
</dbReference>
<evidence type="ECO:0000313" key="2">
    <source>
        <dbReference type="EMBL" id="PAQ09872.1"/>
    </source>
</evidence>
<feature type="chain" id="PRO_5013284098" description="Lipoprotein" evidence="1">
    <location>
        <begin position="26"/>
        <end position="153"/>
    </location>
</feature>
<evidence type="ECO:0000256" key="1">
    <source>
        <dbReference type="SAM" id="SignalP"/>
    </source>
</evidence>
<feature type="signal peptide" evidence="1">
    <location>
        <begin position="1"/>
        <end position="25"/>
    </location>
</feature>
<keyword evidence="3" id="KW-1185">Reference proteome</keyword>
<protein>
    <recommendedName>
        <fullName evidence="4">Lipoprotein</fullName>
    </recommendedName>
</protein>
<dbReference type="AlphaFoldDB" id="A0A271LNY4"/>
<reference evidence="2 3" key="1">
    <citation type="submission" date="2017-08" db="EMBL/GenBank/DDBJ databases">
        <title>Mesorhizobium wenxinae sp. nov., a novel rhizobial species isolated from root nodules of chickpea (Cicer arietinum L.).</title>
        <authorList>
            <person name="Zhang J."/>
        </authorList>
    </citation>
    <scope>NUCLEOTIDE SEQUENCE [LARGE SCALE GENOMIC DNA]</scope>
    <source>
        <strain evidence="2 3">SDW018</strain>
    </source>
</reference>
<dbReference type="Pfam" id="PF03640">
    <property type="entry name" value="Lipoprotein_15"/>
    <property type="match status" value="2"/>
</dbReference>
<keyword evidence="1" id="KW-0732">Signal</keyword>
<sequence>MMNRALMIVTATGAAFGFLPVTVLAVDVAQAADAAEIQISEKAPLGKFLTDAKGVSLYLFEADSKATSKCYEACAQAWPPLLTDGTPVADDQLDAGMLSTTKRKDGSTQVTYNGWPLYYFAKDQAAGDTQGQDVEGFGAEWYLISPEGEKVHD</sequence>
<proteinExistence type="predicted"/>
<dbReference type="Proteomes" id="UP000216442">
    <property type="component" value="Unassembled WGS sequence"/>
</dbReference>
<accession>A0A271LNY4</accession>
<gene>
    <name evidence="2" type="ORF">CIT26_10825</name>
</gene>
<comment type="caution">
    <text evidence="2">The sequence shown here is derived from an EMBL/GenBank/DDBJ whole genome shotgun (WGS) entry which is preliminary data.</text>
</comment>
<organism evidence="2 3">
    <name type="scientific">Mesorhizobium temperatum</name>
    <dbReference type="NCBI Taxonomy" id="241416"/>
    <lineage>
        <taxon>Bacteria</taxon>
        <taxon>Pseudomonadati</taxon>
        <taxon>Pseudomonadota</taxon>
        <taxon>Alphaproteobacteria</taxon>
        <taxon>Hyphomicrobiales</taxon>
        <taxon>Phyllobacteriaceae</taxon>
        <taxon>Mesorhizobium</taxon>
    </lineage>
</organism>
<dbReference type="GO" id="GO:0043448">
    <property type="term" value="P:alkane catabolic process"/>
    <property type="evidence" value="ECO:0007669"/>
    <property type="project" value="TreeGrafter"/>
</dbReference>
<evidence type="ECO:0008006" key="4">
    <source>
        <dbReference type="Google" id="ProtNLM"/>
    </source>
</evidence>
<dbReference type="PANTHER" id="PTHR39335:SF1">
    <property type="entry name" value="BLL4220 PROTEIN"/>
    <property type="match status" value="1"/>
</dbReference>
<dbReference type="InterPro" id="IPR005297">
    <property type="entry name" value="Lipoprotein_repeat"/>
</dbReference>
<name>A0A271LNY4_9HYPH</name>